<comment type="caution">
    <text evidence="1">The sequence shown here is derived from an EMBL/GenBank/DDBJ whole genome shotgun (WGS) entry which is preliminary data.</text>
</comment>
<sequence>MQRFMAPVCERIVQEGFIVKSGFNLKNSVERWGPPEERERCAWYVVNDKEGLPLCTLVLQVYHSHAAFHIPRPPRLFTLEATDRQDIIQALSQASVRVRWDLPQQRLPDAPSNREGIAHRWEYAADVTVRDCLAPGRDASLSNWYLDESFSLWGRHGWELVNIINVDSGIVAFFKRPSSA</sequence>
<evidence type="ECO:0000313" key="1">
    <source>
        <dbReference type="EMBL" id="MDG0793952.1"/>
    </source>
</evidence>
<accession>A0A9X4KPN1</accession>
<dbReference type="Proteomes" id="UP001153387">
    <property type="component" value="Unassembled WGS sequence"/>
</dbReference>
<keyword evidence="2" id="KW-1185">Reference proteome</keyword>
<dbReference type="EMBL" id="JAPDHZ010000006">
    <property type="protein sequence ID" value="MDG0793952.1"/>
    <property type="molecule type" value="Genomic_DNA"/>
</dbReference>
<gene>
    <name evidence="1" type="ORF">OMP38_26355</name>
</gene>
<evidence type="ECO:0000313" key="2">
    <source>
        <dbReference type="Proteomes" id="UP001153387"/>
    </source>
</evidence>
<protein>
    <submittedName>
        <fullName evidence="1">DUF6022 family protein</fullName>
    </submittedName>
</protein>
<dbReference type="Pfam" id="PF19486">
    <property type="entry name" value="DUF6022"/>
    <property type="match status" value="1"/>
</dbReference>
<reference evidence="1 2" key="1">
    <citation type="submission" date="2022-10" db="EMBL/GenBank/DDBJ databases">
        <title>Comparative genomic analysis of Cohnella hashimotonis sp. nov., isolated from the International Space Station.</title>
        <authorList>
            <person name="Simpson A."/>
            <person name="Venkateswaran K."/>
        </authorList>
    </citation>
    <scope>NUCLEOTIDE SEQUENCE [LARGE SCALE GENOMIC DNA]</scope>
    <source>
        <strain evidence="1 2">DSM 18997</strain>
    </source>
</reference>
<name>A0A9X4KPN1_9BACL</name>
<proteinExistence type="predicted"/>
<dbReference type="InterPro" id="IPR046064">
    <property type="entry name" value="DUF6022"/>
</dbReference>
<dbReference type="AlphaFoldDB" id="A0A9X4KPN1"/>
<organism evidence="1 2">
    <name type="scientific">Cohnella ginsengisoli</name>
    <dbReference type="NCBI Taxonomy" id="425004"/>
    <lineage>
        <taxon>Bacteria</taxon>
        <taxon>Bacillati</taxon>
        <taxon>Bacillota</taxon>
        <taxon>Bacilli</taxon>
        <taxon>Bacillales</taxon>
        <taxon>Paenibacillaceae</taxon>
        <taxon>Cohnella</taxon>
    </lineage>
</organism>